<evidence type="ECO:0000313" key="11">
    <source>
        <dbReference type="Proteomes" id="UP000019375"/>
    </source>
</evidence>
<keyword evidence="11" id="KW-1185">Reference proteome</keyword>
<dbReference type="InterPro" id="IPR007369">
    <property type="entry name" value="Peptidase_A22B_SPP"/>
</dbReference>
<feature type="transmembrane region" description="Helical" evidence="9">
    <location>
        <begin position="96"/>
        <end position="113"/>
    </location>
</feature>
<dbReference type="PANTHER" id="PTHR12174:SF23">
    <property type="entry name" value="MINOR HISTOCOMPATIBILITY ANTIGEN H13"/>
    <property type="match status" value="1"/>
</dbReference>
<dbReference type="GO" id="GO:0042500">
    <property type="term" value="F:aspartic endopeptidase activity, intramembrane cleaving"/>
    <property type="evidence" value="ECO:0007669"/>
    <property type="project" value="InterPro"/>
</dbReference>
<keyword evidence="6 9" id="KW-1133">Transmembrane helix</keyword>
<evidence type="ECO:0000256" key="6">
    <source>
        <dbReference type="ARBA" id="ARBA00022989"/>
    </source>
</evidence>
<evidence type="ECO:0000256" key="9">
    <source>
        <dbReference type="SAM" id="Phobius"/>
    </source>
</evidence>
<dbReference type="InterPro" id="IPR006639">
    <property type="entry name" value="Preselin/SPP"/>
</dbReference>
<evidence type="ECO:0000256" key="4">
    <source>
        <dbReference type="ARBA" id="ARBA00022801"/>
    </source>
</evidence>
<evidence type="ECO:0000256" key="5">
    <source>
        <dbReference type="ARBA" id="ARBA00022824"/>
    </source>
</evidence>
<evidence type="ECO:0000256" key="7">
    <source>
        <dbReference type="ARBA" id="ARBA00023136"/>
    </source>
</evidence>
<evidence type="ECO:0000256" key="8">
    <source>
        <dbReference type="SAM" id="MobiDB-lite"/>
    </source>
</evidence>
<dbReference type="GO" id="GO:0098554">
    <property type="term" value="C:cytoplasmic side of endoplasmic reticulum membrane"/>
    <property type="evidence" value="ECO:0007669"/>
    <property type="project" value="TreeGrafter"/>
</dbReference>
<feature type="region of interest" description="Disordered" evidence="8">
    <location>
        <begin position="426"/>
        <end position="455"/>
    </location>
</feature>
<name>A0A8J2X7V4_ZYGB2</name>
<feature type="transmembrane region" description="Helical" evidence="9">
    <location>
        <begin position="366"/>
        <end position="387"/>
    </location>
</feature>
<comment type="similarity">
    <text evidence="2">Belongs to the peptidase A22B family.</text>
</comment>
<proteinExistence type="inferred from homology"/>
<keyword evidence="5" id="KW-0256">Endoplasmic reticulum</keyword>
<dbReference type="GO" id="GO:0098553">
    <property type="term" value="C:lumenal side of endoplasmic reticulum membrane"/>
    <property type="evidence" value="ECO:0007669"/>
    <property type="project" value="TreeGrafter"/>
</dbReference>
<dbReference type="Pfam" id="PF04258">
    <property type="entry name" value="Peptidase_A22B"/>
    <property type="match status" value="1"/>
</dbReference>
<dbReference type="PANTHER" id="PTHR12174">
    <property type="entry name" value="SIGNAL PEPTIDE PEPTIDASE"/>
    <property type="match status" value="1"/>
</dbReference>
<sequence length="455" mass="51321">MEPISSSQLEQAFSRIPKALSSSGIASRCTFWLAQHPVSNVLVTIATVLAVSGALTSVTSIPHTSLPPTSNDPLFDPTDLELETEEPEMRLDDQDAIIIPICCAVILVALYYSDMLMTILSYAFTAFSVIASTFVYSNLLNTMARLLGKWTSLDPLRVNPRYRLTFADNNRFLHPISWFSPNLNYRENPTGEPWGSESEEPSDVPSVTQLTNAYIRLDMIPSLILSVILVRTSPQVPIIPMNCAIYAITQIQFKNLKSATYVLSALLLYDVYFVFYTPLMTNAAHLDLPIKIQIPTGLIGLGDIVLPGIFISFCYKFDIYKWHLSHPDTEFHLNRRYWGVYATTATVSYVASLSGCFMALKRYQTAQPALLYVVPAQLLPILALSWLKDGSEMWNFHYDESKPPKGLGRSSLIGESVLLLEQDEDYLEDEDSDYVPLTEEEEEEEVWEEEEDQEY</sequence>
<reference evidence="11" key="1">
    <citation type="journal article" date="2013" name="Genome Announc.">
        <title>Genome sequence of the food spoilage yeast Zygosaccharomyces bailii CLIB 213(T).</title>
        <authorList>
            <person name="Galeote V."/>
            <person name="Bigey F."/>
            <person name="Devillers H."/>
            <person name="Neuveglise C."/>
            <person name="Dequin S."/>
        </authorList>
    </citation>
    <scope>NUCLEOTIDE SEQUENCE [LARGE SCALE GENOMIC DNA]</scope>
    <source>
        <strain evidence="11">CLIB 213 / ATCC 58445 / CBS 680 / CCRC 21525 / NBRC 1098 / NCYC 1416 / NRRL Y-2227</strain>
    </source>
</reference>
<keyword evidence="4" id="KW-0378">Hydrolase</keyword>
<dbReference type="AlphaFoldDB" id="A0A8J2X7V4"/>
<evidence type="ECO:0000256" key="1">
    <source>
        <dbReference type="ARBA" id="ARBA00004477"/>
    </source>
</evidence>
<protein>
    <submittedName>
        <fullName evidence="10">ZYBA0S03-04522g1_1</fullName>
    </submittedName>
</protein>
<dbReference type="OrthoDB" id="29661at2759"/>
<dbReference type="Proteomes" id="UP000019375">
    <property type="component" value="Unassembled WGS sequence"/>
</dbReference>
<comment type="subcellular location">
    <subcellularLocation>
        <location evidence="1">Endoplasmic reticulum membrane</location>
        <topology evidence="1">Multi-pass membrane protein</topology>
    </subcellularLocation>
</comment>
<gene>
    <name evidence="10" type="ORF">BN860_04522g</name>
</gene>
<dbReference type="GO" id="GO:0033619">
    <property type="term" value="P:membrane protein proteolysis"/>
    <property type="evidence" value="ECO:0007669"/>
    <property type="project" value="TreeGrafter"/>
</dbReference>
<feature type="transmembrane region" description="Helical" evidence="9">
    <location>
        <begin position="119"/>
        <end position="139"/>
    </location>
</feature>
<evidence type="ECO:0000256" key="2">
    <source>
        <dbReference type="ARBA" id="ARBA00006859"/>
    </source>
</evidence>
<dbReference type="GO" id="GO:0006465">
    <property type="term" value="P:signal peptide processing"/>
    <property type="evidence" value="ECO:0007669"/>
    <property type="project" value="TreeGrafter"/>
</dbReference>
<feature type="transmembrane region" description="Helical" evidence="9">
    <location>
        <begin position="338"/>
        <end position="360"/>
    </location>
</feature>
<dbReference type="SMART" id="SM00730">
    <property type="entry name" value="PSN"/>
    <property type="match status" value="1"/>
</dbReference>
<organism evidence="10 11">
    <name type="scientific">Zygosaccharomyces bailii (strain CLIB 213 / ATCC 58445 / CBS 680 / BCRC 21525 / NBRC 1098 / NCYC 1416 / NRRL Y-2227)</name>
    <dbReference type="NCBI Taxonomy" id="1333698"/>
    <lineage>
        <taxon>Eukaryota</taxon>
        <taxon>Fungi</taxon>
        <taxon>Dikarya</taxon>
        <taxon>Ascomycota</taxon>
        <taxon>Saccharomycotina</taxon>
        <taxon>Saccharomycetes</taxon>
        <taxon>Saccharomycetales</taxon>
        <taxon>Saccharomycetaceae</taxon>
        <taxon>Zygosaccharomyces</taxon>
    </lineage>
</organism>
<dbReference type="EMBL" id="HG316456">
    <property type="protein sequence ID" value="CDF88899.1"/>
    <property type="molecule type" value="Genomic_DNA"/>
</dbReference>
<feature type="transmembrane region" description="Helical" evidence="9">
    <location>
        <begin position="297"/>
        <end position="317"/>
    </location>
</feature>
<keyword evidence="3 9" id="KW-0812">Transmembrane</keyword>
<keyword evidence="7 9" id="KW-0472">Membrane</keyword>
<evidence type="ECO:0000256" key="3">
    <source>
        <dbReference type="ARBA" id="ARBA00022692"/>
    </source>
</evidence>
<feature type="transmembrane region" description="Helical" evidence="9">
    <location>
        <begin position="259"/>
        <end position="277"/>
    </location>
</feature>
<evidence type="ECO:0000313" key="10">
    <source>
        <dbReference type="EMBL" id="CDF88899.1"/>
    </source>
</evidence>
<accession>A0A8J2X7V4</accession>